<gene>
    <name evidence="8" type="ORF">CHU32_04145</name>
    <name evidence="7" type="ORF">CHU33_02595</name>
</gene>
<dbReference type="InterPro" id="IPR010646">
    <property type="entry name" value="UPF0257"/>
</dbReference>
<dbReference type="PROSITE" id="PS51257">
    <property type="entry name" value="PROKAR_LIPOPROTEIN"/>
    <property type="match status" value="1"/>
</dbReference>
<keyword evidence="5 6" id="KW-0449">Lipoprotein</keyword>
<keyword evidence="2 6" id="KW-0732">Signal</keyword>
<evidence type="ECO:0000256" key="4">
    <source>
        <dbReference type="ARBA" id="ARBA00023139"/>
    </source>
</evidence>
<accession>A0A2P5GTU2</accession>
<comment type="similarity">
    <text evidence="6">Belongs to the UPF0257 family.</text>
</comment>
<keyword evidence="3 6" id="KW-0472">Membrane</keyword>
<keyword evidence="1 6" id="KW-1003">Cell membrane</keyword>
<evidence type="ECO:0000256" key="1">
    <source>
        <dbReference type="ARBA" id="ARBA00022475"/>
    </source>
</evidence>
<dbReference type="Pfam" id="PF06788">
    <property type="entry name" value="UPF0257"/>
    <property type="match status" value="1"/>
</dbReference>
<protein>
    <recommendedName>
        <fullName evidence="6">UPF0257 lipoprotein CHU32_04145</fullName>
    </recommendedName>
</protein>
<evidence type="ECO:0000313" key="10">
    <source>
        <dbReference type="Proteomes" id="UP000247005"/>
    </source>
</evidence>
<comment type="caution">
    <text evidence="8">The sequence shown here is derived from an EMBL/GenBank/DDBJ whole genome shotgun (WGS) entry which is preliminary data.</text>
</comment>
<evidence type="ECO:0000256" key="3">
    <source>
        <dbReference type="ARBA" id="ARBA00023136"/>
    </source>
</evidence>
<reference evidence="9 10" key="1">
    <citation type="submission" date="2018-01" db="EMBL/GenBank/DDBJ databases">
        <title>Superficieibacter electus gen. nov., sp. nov., an extended-spectrum beta-lactamase possessing member of the Enterobacteriaceae family, isolated from intensive care unit surfaces.</title>
        <authorList>
            <person name="Potter R.F."/>
            <person name="D'Souza A.W."/>
        </authorList>
    </citation>
    <scope>NUCLEOTIDE SEQUENCE [LARGE SCALE GENOMIC DNA]</scope>
    <source>
        <strain evidence="8 10">BP-1</strain>
        <strain evidence="7 9">BP-2</strain>
    </source>
</reference>
<comment type="subcellular location">
    <subcellularLocation>
        <location evidence="6">Cell membrane</location>
        <topology evidence="6">Lipid-anchor</topology>
    </subcellularLocation>
</comment>
<evidence type="ECO:0000256" key="5">
    <source>
        <dbReference type="ARBA" id="ARBA00023288"/>
    </source>
</evidence>
<dbReference type="EMBL" id="PQGE01000002">
    <property type="protein sequence ID" value="POP47139.1"/>
    <property type="molecule type" value="Genomic_DNA"/>
</dbReference>
<dbReference type="AlphaFoldDB" id="A0A2P5GTU2"/>
<dbReference type="Proteomes" id="UP000247005">
    <property type="component" value="Unassembled WGS sequence"/>
</dbReference>
<proteinExistence type="inferred from homology"/>
<evidence type="ECO:0000313" key="8">
    <source>
        <dbReference type="EMBL" id="POP49985.1"/>
    </source>
</evidence>
<sequence>MQVDNVKRLLMLIPCGALLAGCDKPSEPVAFTPEMAGFSSEFDFDPLRGPVKAFTQTLVDDKGEVAKRVSASMSEEGCFDVLELHDVANDSGVALILDANFYLDAQTHEKKVRTQGKCQLAELPAAGLSWETNDRGFITMAKGPDVQIKYQYDNEGYPLGKISQAKDKRLTDEIKPSADPHKKMDYTAVSLLNDKPMTRAIQSCDYDSHDNPVSCKLQLTDESASPAVQTQYTIKYTTEYY</sequence>
<name>A0A2P5GTU2_9ENTR</name>
<dbReference type="EMBL" id="PQGD01000003">
    <property type="protein sequence ID" value="POP49985.1"/>
    <property type="molecule type" value="Genomic_DNA"/>
</dbReference>
<dbReference type="NCBIfam" id="NF002798">
    <property type="entry name" value="PRK02939.1"/>
    <property type="match status" value="1"/>
</dbReference>
<dbReference type="GO" id="GO:0005886">
    <property type="term" value="C:plasma membrane"/>
    <property type="evidence" value="ECO:0007669"/>
    <property type="project" value="UniProtKB-SubCell"/>
</dbReference>
<evidence type="ECO:0000256" key="2">
    <source>
        <dbReference type="ARBA" id="ARBA00022729"/>
    </source>
</evidence>
<keyword evidence="9" id="KW-1185">Reference proteome</keyword>
<evidence type="ECO:0000313" key="9">
    <source>
        <dbReference type="Proteomes" id="UP000237073"/>
    </source>
</evidence>
<organism evidence="8 10">
    <name type="scientific">Superficieibacter electus</name>
    <dbReference type="NCBI Taxonomy" id="2022662"/>
    <lineage>
        <taxon>Bacteria</taxon>
        <taxon>Pseudomonadati</taxon>
        <taxon>Pseudomonadota</taxon>
        <taxon>Gammaproteobacteria</taxon>
        <taxon>Enterobacterales</taxon>
        <taxon>Enterobacteriaceae</taxon>
        <taxon>Superficieibacter</taxon>
    </lineage>
</organism>
<dbReference type="OrthoDB" id="6622075at2"/>
<evidence type="ECO:0000313" key="7">
    <source>
        <dbReference type="EMBL" id="POP47139.1"/>
    </source>
</evidence>
<keyword evidence="4" id="KW-0564">Palmitate</keyword>
<dbReference type="Proteomes" id="UP000237073">
    <property type="component" value="Unassembled WGS sequence"/>
</dbReference>
<dbReference type="HAMAP" id="MF_01065">
    <property type="entry name" value="UPF0257"/>
    <property type="match status" value="1"/>
</dbReference>
<evidence type="ECO:0000256" key="6">
    <source>
        <dbReference type="HAMAP-Rule" id="MF_01065"/>
    </source>
</evidence>